<gene>
    <name evidence="3" type="ORF">COV07_04220</name>
</gene>
<dbReference type="SUPFAM" id="SSF50494">
    <property type="entry name" value="Trypsin-like serine proteases"/>
    <property type="match status" value="1"/>
</dbReference>
<protein>
    <recommendedName>
        <fullName evidence="5">Serine protease</fullName>
    </recommendedName>
</protein>
<dbReference type="AlphaFoldDB" id="A0A2H0RIS1"/>
<name>A0A2H0RIS1_9BACT</name>
<evidence type="ECO:0008006" key="5">
    <source>
        <dbReference type="Google" id="ProtNLM"/>
    </source>
</evidence>
<reference evidence="3 4" key="1">
    <citation type="submission" date="2017-09" db="EMBL/GenBank/DDBJ databases">
        <title>Depth-based differentiation of microbial function through sediment-hosted aquifers and enrichment of novel symbionts in the deep terrestrial subsurface.</title>
        <authorList>
            <person name="Probst A.J."/>
            <person name="Ladd B."/>
            <person name="Jarett J.K."/>
            <person name="Geller-Mcgrath D.E."/>
            <person name="Sieber C.M."/>
            <person name="Emerson J.B."/>
            <person name="Anantharaman K."/>
            <person name="Thomas B.C."/>
            <person name="Malmstrom R."/>
            <person name="Stieglmeier M."/>
            <person name="Klingl A."/>
            <person name="Woyke T."/>
            <person name="Ryan C.M."/>
            <person name="Banfield J.F."/>
        </authorList>
    </citation>
    <scope>NUCLEOTIDE SEQUENCE [LARGE SCALE GENOMIC DNA]</scope>
    <source>
        <strain evidence="3">CG10_big_fil_rev_8_21_14_0_10_45_14</strain>
    </source>
</reference>
<keyword evidence="2" id="KW-0472">Membrane</keyword>
<accession>A0A2H0RIS1</accession>
<feature type="transmembrane region" description="Helical" evidence="2">
    <location>
        <begin position="36"/>
        <end position="57"/>
    </location>
</feature>
<comment type="caution">
    <text evidence="3">The sequence shown here is derived from an EMBL/GenBank/DDBJ whole genome shotgun (WGS) entry which is preliminary data.</text>
</comment>
<keyword evidence="1" id="KW-0175">Coiled coil</keyword>
<evidence type="ECO:0000256" key="1">
    <source>
        <dbReference type="SAM" id="Coils"/>
    </source>
</evidence>
<dbReference type="Gene3D" id="2.40.10.10">
    <property type="entry name" value="Trypsin-like serine proteases"/>
    <property type="match status" value="2"/>
</dbReference>
<organism evidence="3 4">
    <name type="scientific">Candidatus Vogelbacteria bacterium CG10_big_fil_rev_8_21_14_0_10_45_14</name>
    <dbReference type="NCBI Taxonomy" id="1975042"/>
    <lineage>
        <taxon>Bacteria</taxon>
        <taxon>Candidatus Vogeliibacteriota</taxon>
    </lineage>
</organism>
<dbReference type="EMBL" id="PCYL01000045">
    <property type="protein sequence ID" value="PIR46439.1"/>
    <property type="molecule type" value="Genomic_DNA"/>
</dbReference>
<sequence length="371" mass="39859">MKIYPTLALPYPGEGRTESFVIQSSLIMERWKDYKLVILVALLVVVSAEVYFVAWTYDSILRLRRDVAEMKDTLVAEHERSDGVAAELLALARRTDDIEKAAGVAIAGFKENLAKSEASRVKLEADLLKAERARELTELSRKADNLQASVALSALKQELSTSISENTLGEIIETWRPRIVRVSCRVGGSTSLGSGVLMRFADTPTGGVSVLTNSHVIFGGTSRVVSPTSCTITLPGSGSTATVFTSRKEIEVSADDALDFGRLHISSPSGAFQSAISVPADRCAETPKLGDTLLVLGYPSIGSEGDITATDGIISGFEDDYFITSAKVERGNSGGAAILVKENCMLGIPTFVRRGNIEALARILDIRSVQQ</sequence>
<keyword evidence="2" id="KW-0812">Transmembrane</keyword>
<dbReference type="InterPro" id="IPR009003">
    <property type="entry name" value="Peptidase_S1_PA"/>
</dbReference>
<evidence type="ECO:0000313" key="3">
    <source>
        <dbReference type="EMBL" id="PIR46439.1"/>
    </source>
</evidence>
<keyword evidence="2" id="KW-1133">Transmembrane helix</keyword>
<feature type="coiled-coil region" evidence="1">
    <location>
        <begin position="106"/>
        <end position="149"/>
    </location>
</feature>
<proteinExistence type="predicted"/>
<evidence type="ECO:0000313" key="4">
    <source>
        <dbReference type="Proteomes" id="UP000230833"/>
    </source>
</evidence>
<evidence type="ECO:0000256" key="2">
    <source>
        <dbReference type="SAM" id="Phobius"/>
    </source>
</evidence>
<dbReference type="Proteomes" id="UP000230833">
    <property type="component" value="Unassembled WGS sequence"/>
</dbReference>
<dbReference type="Pfam" id="PF13365">
    <property type="entry name" value="Trypsin_2"/>
    <property type="match status" value="1"/>
</dbReference>
<dbReference type="InterPro" id="IPR043504">
    <property type="entry name" value="Peptidase_S1_PA_chymotrypsin"/>
</dbReference>